<proteinExistence type="predicted"/>
<evidence type="ECO:0000313" key="1">
    <source>
        <dbReference type="EMBL" id="USQ97089.1"/>
    </source>
</evidence>
<dbReference type="Proteomes" id="UP001057520">
    <property type="component" value="Chromosome"/>
</dbReference>
<name>A0ABY4ZXM1_9CAUL</name>
<accession>A0ABY4ZXM1</accession>
<evidence type="ECO:0008006" key="3">
    <source>
        <dbReference type="Google" id="ProtNLM"/>
    </source>
</evidence>
<organism evidence="1 2">
    <name type="scientific">Caulobacter segnis</name>
    <dbReference type="NCBI Taxonomy" id="88688"/>
    <lineage>
        <taxon>Bacteria</taxon>
        <taxon>Pseudomonadati</taxon>
        <taxon>Pseudomonadota</taxon>
        <taxon>Alphaproteobacteria</taxon>
        <taxon>Caulobacterales</taxon>
        <taxon>Caulobacteraceae</taxon>
        <taxon>Caulobacter</taxon>
    </lineage>
</organism>
<keyword evidence="2" id="KW-1185">Reference proteome</keyword>
<sequence>MSSQPDPALNPEDVVREAIQAGDFQNRGVLFPPFQLKPTPLERSFDMVWNARPFVERGEQYPNVAFFRFRGEDGDFRPLGDVIVAGDGRHDLVLAAGQLLLAPDPSKPDCLRHPVGHEWILNNDGAQGAPFSYWRLIPPPGYTALGICFGFDQPVYEHYWCVKNEYLEPADRTDAWHRDWIWRNNGNLARPIMPSKPPPARERVMWMVPQTVLSEQGQEPARLLKLGVASLPVQEIHSSPVYDPDVTSDDETAPGLKKVAIVPFTGIAADAAYPDQSMVSPFYFVACEPLWRCDSTWSAPEGGSQSITQVAGVSKTDSTSFTEQTSLTVDCNVGLALDALSLGVSASFTQSFSLTTDHSSTSSTEVSKTVTIELPHSDLVAIWSRQVRIALFRLDGSIVSEVQYSTYDQRMLYDKVSGPEPLKVLEPALAE</sequence>
<protein>
    <recommendedName>
        <fullName evidence="3">DUF2169 domain-containing protein</fullName>
    </recommendedName>
</protein>
<dbReference type="EMBL" id="CP096040">
    <property type="protein sequence ID" value="USQ97089.1"/>
    <property type="molecule type" value="Genomic_DNA"/>
</dbReference>
<gene>
    <name evidence="1" type="ORF">MZV50_05920</name>
</gene>
<evidence type="ECO:0000313" key="2">
    <source>
        <dbReference type="Proteomes" id="UP001057520"/>
    </source>
</evidence>
<reference evidence="1 2" key="1">
    <citation type="submission" date="2022-04" db="EMBL/GenBank/DDBJ databases">
        <title>Genome sequence of soybean root-associated Caulobacter segnis RL271.</title>
        <authorList>
            <person name="Longley R."/>
            <person name="Bonito G."/>
            <person name="Trigodet F."/>
            <person name="Crosson S."/>
            <person name="Fiebig A."/>
        </authorList>
    </citation>
    <scope>NUCLEOTIDE SEQUENCE [LARGE SCALE GENOMIC DNA]</scope>
    <source>
        <strain evidence="1 2">RL271</strain>
    </source>
</reference>